<dbReference type="SMART" id="SM00317">
    <property type="entry name" value="SET"/>
    <property type="match status" value="1"/>
</dbReference>
<evidence type="ECO:0000259" key="10">
    <source>
        <dbReference type="PROSITE" id="PS50280"/>
    </source>
</evidence>
<dbReference type="InterPro" id="IPR001214">
    <property type="entry name" value="SET_dom"/>
</dbReference>
<dbReference type="InterPro" id="IPR046341">
    <property type="entry name" value="SET_dom_sf"/>
</dbReference>
<sequence>MEDKVEEASDSSLCDDEYSVQRVVDHSVRHGQLYYCLKWRGYSSNENTFEHELDAFCPELIDSYWKRINSDMLRTWRVIYACTDANIVWLNRDNLQYYPLSRHIENELFSDKSLWVDCESQAELERQLQEVNSVVSNRVASKGEAPFIIVNDIDLRTPPSPFSFCSTHSTSSLATKTYSFRVTHMAWKIGSLWKTKSSTPGSYDFNDRLIDFDCRAKIFECSSNDCPCGTECHNRVVSLGRQVRLKIVRSNQHKWVLEADQVIEKGTFLGEAFGNIVTKPEVLKTLLSKCPATRYKNILPLPSVDTEEMFYLYRGDTWDVTKFITHSCEPNVIMKYAYQANDILLSKPHVAFFAARMISSGETLTMNFFPGSETVWSPREVSLMKRIAMDALSKNQMAKLPSKIPRNWSSAVLCECNSIKCHRILSVF</sequence>
<comment type="subcellular location">
    <subcellularLocation>
        <location evidence="1">Chromosome</location>
        <location evidence="1">Centromere</location>
    </subcellularLocation>
</comment>
<dbReference type="PANTHER" id="PTHR46223">
    <property type="entry name" value="HISTONE-LYSINE N-METHYLTRANSFERASE SUV39H"/>
    <property type="match status" value="1"/>
</dbReference>
<feature type="domain" description="Chromo" evidence="9">
    <location>
        <begin position="18"/>
        <end position="67"/>
    </location>
</feature>
<keyword evidence="7" id="KW-0862">Zinc</keyword>
<reference evidence="11 12" key="1">
    <citation type="submission" date="2024-08" db="EMBL/GenBank/DDBJ databases">
        <title>Gnathostoma spinigerum genome.</title>
        <authorList>
            <person name="Gonzalez-Bertolin B."/>
            <person name="Monzon S."/>
            <person name="Zaballos A."/>
            <person name="Jimenez P."/>
            <person name="Dekumyoy P."/>
            <person name="Varona S."/>
            <person name="Cuesta I."/>
            <person name="Sumanam S."/>
            <person name="Adisakwattana P."/>
            <person name="Gasser R.B."/>
            <person name="Hernandez-Gonzalez A."/>
            <person name="Young N.D."/>
            <person name="Perteguer M.J."/>
        </authorList>
    </citation>
    <scope>NUCLEOTIDE SEQUENCE [LARGE SCALE GENOMIC DNA]</scope>
    <source>
        <strain evidence="11">AL3</strain>
        <tissue evidence="11">Liver</tissue>
    </source>
</reference>
<dbReference type="PANTHER" id="PTHR46223:SF3">
    <property type="entry name" value="HISTONE-LYSINE N-METHYLTRANSFERASE SET-23"/>
    <property type="match status" value="1"/>
</dbReference>
<keyword evidence="6" id="KW-0479">Metal-binding</keyword>
<keyword evidence="12" id="KW-1185">Reference proteome</keyword>
<evidence type="ECO:0008006" key="13">
    <source>
        <dbReference type="Google" id="ProtNLM"/>
    </source>
</evidence>
<dbReference type="Pfam" id="PF00385">
    <property type="entry name" value="Chromo"/>
    <property type="match status" value="1"/>
</dbReference>
<gene>
    <name evidence="11" type="ORF">AB6A40_004445</name>
</gene>
<dbReference type="Pfam" id="PF00856">
    <property type="entry name" value="SET"/>
    <property type="match status" value="1"/>
</dbReference>
<dbReference type="GO" id="GO:0000775">
    <property type="term" value="C:chromosome, centromeric region"/>
    <property type="evidence" value="ECO:0007669"/>
    <property type="project" value="UniProtKB-SubCell"/>
</dbReference>
<evidence type="ECO:0000256" key="3">
    <source>
        <dbReference type="ARBA" id="ARBA00022603"/>
    </source>
</evidence>
<evidence type="ECO:0000256" key="8">
    <source>
        <dbReference type="ARBA" id="ARBA00023328"/>
    </source>
</evidence>
<dbReference type="Proteomes" id="UP001608902">
    <property type="component" value="Unassembled WGS sequence"/>
</dbReference>
<keyword evidence="4" id="KW-0808">Transferase</keyword>
<feature type="domain" description="SET" evidence="10">
    <location>
        <begin position="243"/>
        <end position="369"/>
    </location>
</feature>
<evidence type="ECO:0000313" key="12">
    <source>
        <dbReference type="Proteomes" id="UP001608902"/>
    </source>
</evidence>
<dbReference type="InterPro" id="IPR023780">
    <property type="entry name" value="Chromo_domain"/>
</dbReference>
<evidence type="ECO:0000256" key="4">
    <source>
        <dbReference type="ARBA" id="ARBA00022679"/>
    </source>
</evidence>
<evidence type="ECO:0000256" key="6">
    <source>
        <dbReference type="ARBA" id="ARBA00022723"/>
    </source>
</evidence>
<name>A0ABD6EDL4_9BILA</name>
<dbReference type="SUPFAM" id="SSF54160">
    <property type="entry name" value="Chromo domain-like"/>
    <property type="match status" value="1"/>
</dbReference>
<evidence type="ECO:0000256" key="7">
    <source>
        <dbReference type="ARBA" id="ARBA00022833"/>
    </source>
</evidence>
<proteinExistence type="predicted"/>
<keyword evidence="2" id="KW-0158">Chromosome</keyword>
<evidence type="ECO:0000256" key="2">
    <source>
        <dbReference type="ARBA" id="ARBA00022454"/>
    </source>
</evidence>
<dbReference type="EMBL" id="JBGFUD010002566">
    <property type="protein sequence ID" value="MFH4977736.1"/>
    <property type="molecule type" value="Genomic_DNA"/>
</dbReference>
<dbReference type="GO" id="GO:0032259">
    <property type="term" value="P:methylation"/>
    <property type="evidence" value="ECO:0007669"/>
    <property type="project" value="UniProtKB-KW"/>
</dbReference>
<dbReference type="AlphaFoldDB" id="A0ABD6EDL4"/>
<dbReference type="InterPro" id="IPR000953">
    <property type="entry name" value="Chromo/chromo_shadow_dom"/>
</dbReference>
<dbReference type="Gene3D" id="2.40.50.40">
    <property type="match status" value="1"/>
</dbReference>
<comment type="caution">
    <text evidence="11">The sequence shown here is derived from an EMBL/GenBank/DDBJ whole genome shotgun (WGS) entry which is preliminary data.</text>
</comment>
<keyword evidence="3" id="KW-0489">Methyltransferase</keyword>
<dbReference type="InterPro" id="IPR016197">
    <property type="entry name" value="Chromo-like_dom_sf"/>
</dbReference>
<evidence type="ECO:0000313" key="11">
    <source>
        <dbReference type="EMBL" id="MFH4977736.1"/>
    </source>
</evidence>
<dbReference type="SUPFAM" id="SSF82199">
    <property type="entry name" value="SET domain"/>
    <property type="match status" value="1"/>
</dbReference>
<dbReference type="GO" id="GO:0008168">
    <property type="term" value="F:methyltransferase activity"/>
    <property type="evidence" value="ECO:0007669"/>
    <property type="project" value="UniProtKB-KW"/>
</dbReference>
<accession>A0ABD6EDL4</accession>
<dbReference type="SMART" id="SM00298">
    <property type="entry name" value="CHROMO"/>
    <property type="match status" value="1"/>
</dbReference>
<evidence type="ECO:0000256" key="1">
    <source>
        <dbReference type="ARBA" id="ARBA00004584"/>
    </source>
</evidence>
<organism evidence="11 12">
    <name type="scientific">Gnathostoma spinigerum</name>
    <dbReference type="NCBI Taxonomy" id="75299"/>
    <lineage>
        <taxon>Eukaryota</taxon>
        <taxon>Metazoa</taxon>
        <taxon>Ecdysozoa</taxon>
        <taxon>Nematoda</taxon>
        <taxon>Chromadorea</taxon>
        <taxon>Rhabditida</taxon>
        <taxon>Spirurina</taxon>
        <taxon>Gnathostomatomorpha</taxon>
        <taxon>Gnathostomatoidea</taxon>
        <taxon>Gnathostomatidae</taxon>
        <taxon>Gnathostoma</taxon>
    </lineage>
</organism>
<dbReference type="InterPro" id="IPR050973">
    <property type="entry name" value="H3K9_Histone-Lys_N-MTase"/>
</dbReference>
<dbReference type="GO" id="GO:0046872">
    <property type="term" value="F:metal ion binding"/>
    <property type="evidence" value="ECO:0007669"/>
    <property type="project" value="UniProtKB-KW"/>
</dbReference>
<keyword evidence="5" id="KW-0949">S-adenosyl-L-methionine</keyword>
<protein>
    <recommendedName>
        <fullName evidence="13">Chromo domain-containing protein</fullName>
    </recommendedName>
</protein>
<evidence type="ECO:0000259" key="9">
    <source>
        <dbReference type="PROSITE" id="PS50013"/>
    </source>
</evidence>
<dbReference type="Gene3D" id="2.170.270.10">
    <property type="entry name" value="SET domain"/>
    <property type="match status" value="1"/>
</dbReference>
<dbReference type="PROSITE" id="PS50013">
    <property type="entry name" value="CHROMO_2"/>
    <property type="match status" value="1"/>
</dbReference>
<evidence type="ECO:0000256" key="5">
    <source>
        <dbReference type="ARBA" id="ARBA00022691"/>
    </source>
</evidence>
<keyword evidence="8" id="KW-0137">Centromere</keyword>
<dbReference type="PROSITE" id="PS50280">
    <property type="entry name" value="SET"/>
    <property type="match status" value="1"/>
</dbReference>